<organism evidence="2">
    <name type="scientific">marine sediment metagenome</name>
    <dbReference type="NCBI Taxonomy" id="412755"/>
    <lineage>
        <taxon>unclassified sequences</taxon>
        <taxon>metagenomes</taxon>
        <taxon>ecological metagenomes</taxon>
    </lineage>
</organism>
<accession>X0ZL26</accession>
<dbReference type="EMBL" id="BART01002399">
    <property type="protein sequence ID" value="GAG61053.1"/>
    <property type="molecule type" value="Genomic_DNA"/>
</dbReference>
<keyword evidence="1" id="KW-1133">Transmembrane helix</keyword>
<evidence type="ECO:0000256" key="1">
    <source>
        <dbReference type="SAM" id="Phobius"/>
    </source>
</evidence>
<feature type="transmembrane region" description="Helical" evidence="1">
    <location>
        <begin position="20"/>
        <end position="41"/>
    </location>
</feature>
<name>X0ZL26_9ZZZZ</name>
<dbReference type="AlphaFoldDB" id="X0ZL26"/>
<comment type="caution">
    <text evidence="2">The sequence shown here is derived from an EMBL/GenBank/DDBJ whole genome shotgun (WGS) entry which is preliminary data.</text>
</comment>
<keyword evidence="1" id="KW-0472">Membrane</keyword>
<gene>
    <name evidence="2" type="ORF">S01H4_07356</name>
</gene>
<keyword evidence="1" id="KW-0812">Transmembrane</keyword>
<proteinExistence type="predicted"/>
<protein>
    <submittedName>
        <fullName evidence="2">Uncharacterized protein</fullName>
    </submittedName>
</protein>
<sequence>MNGRMVKKLRKFAKKDWFVYLNAILSWPYIVRLKFAWYIAIPWHRARKK</sequence>
<evidence type="ECO:0000313" key="2">
    <source>
        <dbReference type="EMBL" id="GAG61053.1"/>
    </source>
</evidence>
<reference evidence="2" key="1">
    <citation type="journal article" date="2014" name="Front. Microbiol.">
        <title>High frequency of phylogenetically diverse reductive dehalogenase-homologous genes in deep subseafloor sedimentary metagenomes.</title>
        <authorList>
            <person name="Kawai M."/>
            <person name="Futagami T."/>
            <person name="Toyoda A."/>
            <person name="Takaki Y."/>
            <person name="Nishi S."/>
            <person name="Hori S."/>
            <person name="Arai W."/>
            <person name="Tsubouchi T."/>
            <person name="Morono Y."/>
            <person name="Uchiyama I."/>
            <person name="Ito T."/>
            <person name="Fujiyama A."/>
            <person name="Inagaki F."/>
            <person name="Takami H."/>
        </authorList>
    </citation>
    <scope>NUCLEOTIDE SEQUENCE</scope>
    <source>
        <strain evidence="2">Expedition CK06-06</strain>
    </source>
</reference>